<evidence type="ECO:0000256" key="8">
    <source>
        <dbReference type="SAM" id="Phobius"/>
    </source>
</evidence>
<feature type="transmembrane region" description="Helical" evidence="8">
    <location>
        <begin position="169"/>
        <end position="191"/>
    </location>
</feature>
<evidence type="ECO:0000256" key="3">
    <source>
        <dbReference type="ARBA" id="ARBA00022676"/>
    </source>
</evidence>
<reference evidence="10 11" key="1">
    <citation type="submission" date="2020-08" db="EMBL/GenBank/DDBJ databases">
        <title>Genomic Encyclopedia of Type Strains, Phase IV (KMG-IV): sequencing the most valuable type-strain genomes for metagenomic binning, comparative biology and taxonomic classification.</title>
        <authorList>
            <person name="Goeker M."/>
        </authorList>
    </citation>
    <scope>NUCLEOTIDE SEQUENCE [LARGE SCALE GENOMIC DNA]</scope>
    <source>
        <strain evidence="10 11">DSM 7465</strain>
    </source>
</reference>
<proteinExistence type="predicted"/>
<dbReference type="RefSeq" id="WP_184475063.1">
    <property type="nucleotide sequence ID" value="NZ_JACHOV010000005.1"/>
</dbReference>
<feature type="transmembrane region" description="Helical" evidence="8">
    <location>
        <begin position="116"/>
        <end position="137"/>
    </location>
</feature>
<protein>
    <submittedName>
        <fullName evidence="10">4-amino-4-deoxy-L-arabinose transferase-like glycosyltransferase</fullName>
    </submittedName>
</protein>
<comment type="subcellular location">
    <subcellularLocation>
        <location evidence="1">Cell membrane</location>
        <topology evidence="1">Multi-pass membrane protein</topology>
    </subcellularLocation>
</comment>
<keyword evidence="7 8" id="KW-0472">Membrane</keyword>
<evidence type="ECO:0000256" key="4">
    <source>
        <dbReference type="ARBA" id="ARBA00022679"/>
    </source>
</evidence>
<dbReference type="Proteomes" id="UP000575068">
    <property type="component" value="Unassembled WGS sequence"/>
</dbReference>
<gene>
    <name evidence="10" type="ORF">HNQ99_001558</name>
</gene>
<feature type="transmembrane region" description="Helical" evidence="8">
    <location>
        <begin position="354"/>
        <end position="372"/>
    </location>
</feature>
<dbReference type="GO" id="GO:0009103">
    <property type="term" value="P:lipopolysaccharide biosynthetic process"/>
    <property type="evidence" value="ECO:0007669"/>
    <property type="project" value="UniProtKB-ARBA"/>
</dbReference>
<dbReference type="AlphaFoldDB" id="A0A840HTJ6"/>
<evidence type="ECO:0000256" key="5">
    <source>
        <dbReference type="ARBA" id="ARBA00022692"/>
    </source>
</evidence>
<comment type="caution">
    <text evidence="10">The sequence shown here is derived from an EMBL/GenBank/DDBJ whole genome shotgun (WGS) entry which is preliminary data.</text>
</comment>
<keyword evidence="3" id="KW-0328">Glycosyltransferase</keyword>
<dbReference type="InterPro" id="IPR050297">
    <property type="entry name" value="LipidA_mod_glycosyltrf_83"/>
</dbReference>
<feature type="transmembrane region" description="Helical" evidence="8">
    <location>
        <begin position="143"/>
        <end position="162"/>
    </location>
</feature>
<evidence type="ECO:0000256" key="6">
    <source>
        <dbReference type="ARBA" id="ARBA00022989"/>
    </source>
</evidence>
<feature type="transmembrane region" description="Helical" evidence="8">
    <location>
        <begin position="25"/>
        <end position="43"/>
    </location>
</feature>
<dbReference type="PANTHER" id="PTHR33908">
    <property type="entry name" value="MANNOSYLTRANSFERASE YKCB-RELATED"/>
    <property type="match status" value="1"/>
</dbReference>
<feature type="transmembrane region" description="Helical" evidence="8">
    <location>
        <begin position="384"/>
        <end position="405"/>
    </location>
</feature>
<feature type="domain" description="Glycosyltransferase RgtA/B/C/D-like" evidence="9">
    <location>
        <begin position="97"/>
        <end position="251"/>
    </location>
</feature>
<dbReference type="Pfam" id="PF13231">
    <property type="entry name" value="PMT_2"/>
    <property type="match status" value="1"/>
</dbReference>
<organism evidence="10 11">
    <name type="scientific">Rhizorhapis suberifaciens</name>
    <name type="common">corky root of lettuce</name>
    <dbReference type="NCBI Taxonomy" id="13656"/>
    <lineage>
        <taxon>Bacteria</taxon>
        <taxon>Pseudomonadati</taxon>
        <taxon>Pseudomonadota</taxon>
        <taxon>Alphaproteobacteria</taxon>
        <taxon>Sphingomonadales</taxon>
        <taxon>Sphingomonadaceae</taxon>
        <taxon>Rhizorhapis</taxon>
    </lineage>
</organism>
<evidence type="ECO:0000256" key="2">
    <source>
        <dbReference type="ARBA" id="ARBA00022475"/>
    </source>
</evidence>
<evidence type="ECO:0000259" key="9">
    <source>
        <dbReference type="Pfam" id="PF13231"/>
    </source>
</evidence>
<feature type="transmembrane region" description="Helical" evidence="8">
    <location>
        <begin position="323"/>
        <end position="342"/>
    </location>
</feature>
<feature type="transmembrane region" description="Helical" evidence="8">
    <location>
        <begin position="234"/>
        <end position="254"/>
    </location>
</feature>
<keyword evidence="4 10" id="KW-0808">Transferase</keyword>
<dbReference type="InterPro" id="IPR038731">
    <property type="entry name" value="RgtA/B/C-like"/>
</dbReference>
<evidence type="ECO:0000256" key="7">
    <source>
        <dbReference type="ARBA" id="ARBA00023136"/>
    </source>
</evidence>
<dbReference type="GO" id="GO:0016763">
    <property type="term" value="F:pentosyltransferase activity"/>
    <property type="evidence" value="ECO:0007669"/>
    <property type="project" value="TreeGrafter"/>
</dbReference>
<sequence>MTVMDELRSGPAPILKSKPSISANSNRTILIGIMIIGALLRFYEIRLPLIDAFSWREASSAMMAENFRERSWNIFFPEVNWTGPGPSYQGREFQLFGYIVALLSVPLGWHDWIGRLVAGLFGLVTLFSLHRLVALIWDEVHAHLAALSYALMPGAIMIDSSFIPDPAMLALITLGIWLFVKYWVTGTAYLLPLATAAFTLGALAKLPGLAAGLIVAYLAGVWTWRGRWSAAAKVLVYGGIGLIVVVAYYAWAVYLGNSYPPYHVAGSGYIWDDGVGRLIRERFYLGSARDTAIWWFYGYPLLLLMAVGIFAPPPKTAEGRDPVLIYIPLLWLVAGGIVYLAAAREMNNNPWNFHFFHIPLAIFAGRGMLLLATFERTSIVAAPALTRLGVILMLVMAGSTFPLVATMKRPYAENAMLMGKRLAELKRPGDLSAVVSPDVGDPIAIYYSRGRGWVFPLGGGDTDWATFLEDDASAIAQLEKLRAEGADWFAVAKNAEDNTGRNFLKHHAGVIAHLNATAKLVDDNERYMIYQLNVH</sequence>
<keyword evidence="5 8" id="KW-0812">Transmembrane</keyword>
<keyword evidence="6 8" id="KW-1133">Transmembrane helix</keyword>
<name>A0A840HTJ6_9SPHN</name>
<dbReference type="EMBL" id="JACHOV010000005">
    <property type="protein sequence ID" value="MBB4641253.1"/>
    <property type="molecule type" value="Genomic_DNA"/>
</dbReference>
<feature type="transmembrane region" description="Helical" evidence="8">
    <location>
        <begin position="197"/>
        <end position="222"/>
    </location>
</feature>
<keyword evidence="2" id="KW-1003">Cell membrane</keyword>
<dbReference type="PANTHER" id="PTHR33908:SF11">
    <property type="entry name" value="MEMBRANE PROTEIN"/>
    <property type="match status" value="1"/>
</dbReference>
<dbReference type="GO" id="GO:0005886">
    <property type="term" value="C:plasma membrane"/>
    <property type="evidence" value="ECO:0007669"/>
    <property type="project" value="UniProtKB-SubCell"/>
</dbReference>
<feature type="transmembrane region" description="Helical" evidence="8">
    <location>
        <begin position="292"/>
        <end position="311"/>
    </location>
</feature>
<evidence type="ECO:0000313" key="10">
    <source>
        <dbReference type="EMBL" id="MBB4641253.1"/>
    </source>
</evidence>
<evidence type="ECO:0000256" key="1">
    <source>
        <dbReference type="ARBA" id="ARBA00004651"/>
    </source>
</evidence>
<evidence type="ECO:0000313" key="11">
    <source>
        <dbReference type="Proteomes" id="UP000575068"/>
    </source>
</evidence>
<accession>A0A840HTJ6</accession>
<keyword evidence="11" id="KW-1185">Reference proteome</keyword>